<evidence type="ECO:0000256" key="8">
    <source>
        <dbReference type="ARBA" id="ARBA00023159"/>
    </source>
</evidence>
<comment type="function">
    <text evidence="13">Binds to the mitochondrial light strand promoter and functions in mitochondrial transcription regulation. Component of the mitochondrial transcription initiation complex, composed at least of TFB2M, TFAM and POLRMT that is required for basal transcription of mitochondrial DNA. In this complex, TFAM recruits POLRMT to a specific promoter whereas TFB2M induces structural changes in POLRMT to enable promoter opening and trapping of the DNA non-template strand. Required for accurate and efficient promoter recognition by the mitochondrial RNA polymerase. Promotes transcription initiation from the HSP1 and the light strand promoter by binding immediately upstream of transcriptional start sites. Is able to unwind DNA. Bends the mitochondrial light strand promoter DNA into a U-turn shape via its HMG boxes. Required for maintenance of normal levels of mitochondrial DNA. May play a role in organizing and compacting mitochondrial DNA.</text>
</comment>
<gene>
    <name evidence="20" type="primary">Tfam</name>
</gene>
<evidence type="ECO:0000256" key="13">
    <source>
        <dbReference type="ARBA" id="ARBA00045216"/>
    </source>
</evidence>
<evidence type="ECO:0000256" key="16">
    <source>
        <dbReference type="SAM" id="Coils"/>
    </source>
</evidence>
<dbReference type="GO" id="GO:0005634">
    <property type="term" value="C:nucleus"/>
    <property type="evidence" value="ECO:0007669"/>
    <property type="project" value="UniProtKB-UniRule"/>
</dbReference>
<dbReference type="RefSeq" id="XP_004645941.1">
    <property type="nucleotide sequence ID" value="XM_004645884.2"/>
</dbReference>
<evidence type="ECO:0000313" key="19">
    <source>
        <dbReference type="Proteomes" id="UP000515203"/>
    </source>
</evidence>
<feature type="DNA-binding region" description="HMG box" evidence="15">
    <location>
        <begin position="50"/>
        <end position="118"/>
    </location>
</feature>
<organism evidence="19 20">
    <name type="scientific">Octodon degus</name>
    <name type="common">Degu</name>
    <name type="synonym">Sciurus degus</name>
    <dbReference type="NCBI Taxonomy" id="10160"/>
    <lineage>
        <taxon>Eukaryota</taxon>
        <taxon>Metazoa</taxon>
        <taxon>Chordata</taxon>
        <taxon>Craniata</taxon>
        <taxon>Vertebrata</taxon>
        <taxon>Euteleostomi</taxon>
        <taxon>Mammalia</taxon>
        <taxon>Eutheria</taxon>
        <taxon>Euarchontoglires</taxon>
        <taxon>Glires</taxon>
        <taxon>Rodentia</taxon>
        <taxon>Hystricomorpha</taxon>
        <taxon>Octodontidae</taxon>
        <taxon>Octodon</taxon>
    </lineage>
</organism>
<comment type="subcellular location">
    <subcellularLocation>
        <location evidence="1">Mitochondrion matrix</location>
        <location evidence="1">Mitochondrion nucleoid</location>
    </subcellularLocation>
</comment>
<name>A0A6P3FHH6_OCTDE</name>
<dbReference type="CTD" id="7019"/>
<evidence type="ECO:0000256" key="9">
    <source>
        <dbReference type="ARBA" id="ARBA00023163"/>
    </source>
</evidence>
<evidence type="ECO:0000256" key="12">
    <source>
        <dbReference type="ARBA" id="ARBA00040582"/>
    </source>
</evidence>
<sequence length="411" mass="46295">MALLRGAWGMLSALGRSGAELCAGCGSRLRSPFSFMYVPRWFSSTMNGYPKKPLNSYVRFAKEKMNIIKAQNPDIKVTEVMKRIAEQWKELPNAEKKVYEDAYKVELKAYQEEMKRINEALTPAQRASLAENKIQKRLKRKEVIRKKELSMLGKPKKARTAYNIFLSEYIQSSEGATIQDKWKSAYENWKNMSSSQKQVYEQLAHDDRVRYYNEIKSWEEQMIEVGRSDERLSVTVSALEMFNLVSAASWRKQICDDVRGAEGYWGGVLEGQEGEEAALGRSCGSPRSRGIADCCWEAPLRLRGAGVRLCCCLGAPWGGEAPAPTRRHCAGSGLGLPTRHGFLPQPKPFQLSYCADAASLALGAPLLASGNSRSWALWPWRPRSPRSGWHFSWHGHNRTGLQEAPQGPRVL</sequence>
<evidence type="ECO:0000256" key="14">
    <source>
        <dbReference type="ARBA" id="ARBA00046467"/>
    </source>
</evidence>
<evidence type="ECO:0000256" key="5">
    <source>
        <dbReference type="ARBA" id="ARBA00023015"/>
    </source>
</evidence>
<evidence type="ECO:0000256" key="11">
    <source>
        <dbReference type="ARBA" id="ARBA00023271"/>
    </source>
</evidence>
<comment type="subunit">
    <text evidence="14">Monomer; binds DNA as a monomer. Homodimer. Component of the mitochondrial transcription initiation complex, composed at least of TFB2M, TFAM and POLRMT. In this complex TFAM recruits POLRMT to the promoter whereas TFB2M induces structural changes in POLRMT to enable promoter opening and trapping of the DNA non-template strand. Upon metabolic stress, forms a complex composed of FOXO3, SIRT3, TFAM and POLRMT. Interacts with TFB1M and TFB2M. Interacts with CLPX; this enhances DNA-binding.</text>
</comment>
<protein>
    <recommendedName>
        <fullName evidence="12">Transcription factor A, mitochondrial</fullName>
    </recommendedName>
</protein>
<keyword evidence="11" id="KW-1135">Mitochondrion nucleoid</keyword>
<dbReference type="GO" id="GO:0042645">
    <property type="term" value="C:mitochondrial nucleoid"/>
    <property type="evidence" value="ECO:0007669"/>
    <property type="project" value="UniProtKB-SubCell"/>
</dbReference>
<dbReference type="Pfam" id="PF09011">
    <property type="entry name" value="HMG_box_2"/>
    <property type="match status" value="1"/>
</dbReference>
<keyword evidence="8" id="KW-0010">Activator</keyword>
<evidence type="ECO:0000256" key="6">
    <source>
        <dbReference type="ARBA" id="ARBA00023125"/>
    </source>
</evidence>
<evidence type="ECO:0000256" key="17">
    <source>
        <dbReference type="SAM" id="SignalP"/>
    </source>
</evidence>
<proteinExistence type="predicted"/>
<dbReference type="GO" id="GO:0006357">
    <property type="term" value="P:regulation of transcription by RNA polymerase II"/>
    <property type="evidence" value="ECO:0007669"/>
    <property type="project" value="TreeGrafter"/>
</dbReference>
<dbReference type="Pfam" id="PF00505">
    <property type="entry name" value="HMG_box"/>
    <property type="match status" value="1"/>
</dbReference>
<keyword evidence="10 15" id="KW-0539">Nucleus</keyword>
<accession>A0A6P3FHH6</accession>
<dbReference type="FunCoup" id="A0A6P3FHH6">
    <property type="interactions" value="3577"/>
</dbReference>
<evidence type="ECO:0000256" key="1">
    <source>
        <dbReference type="ARBA" id="ARBA00004436"/>
    </source>
</evidence>
<dbReference type="GeneID" id="101582683"/>
<feature type="signal peptide" evidence="17">
    <location>
        <begin position="1"/>
        <end position="19"/>
    </location>
</feature>
<keyword evidence="16" id="KW-0175">Coiled coil</keyword>
<dbReference type="Gene3D" id="1.10.30.10">
    <property type="entry name" value="High mobility group box domain"/>
    <property type="match status" value="2"/>
</dbReference>
<dbReference type="GO" id="GO:0003677">
    <property type="term" value="F:DNA binding"/>
    <property type="evidence" value="ECO:0007669"/>
    <property type="project" value="UniProtKB-UniRule"/>
</dbReference>
<dbReference type="InterPro" id="IPR050342">
    <property type="entry name" value="HMGB"/>
</dbReference>
<dbReference type="AlphaFoldDB" id="A0A6P3FHH6"/>
<evidence type="ECO:0000256" key="4">
    <source>
        <dbReference type="ARBA" id="ARBA00022946"/>
    </source>
</evidence>
<evidence type="ECO:0000256" key="2">
    <source>
        <dbReference type="ARBA" id="ARBA00022553"/>
    </source>
</evidence>
<dbReference type="PROSITE" id="PS50118">
    <property type="entry name" value="HMG_BOX_2"/>
    <property type="match status" value="2"/>
</dbReference>
<keyword evidence="19" id="KW-1185">Reference proteome</keyword>
<dbReference type="Proteomes" id="UP000515203">
    <property type="component" value="Unplaced"/>
</dbReference>
<evidence type="ECO:0000256" key="7">
    <source>
        <dbReference type="ARBA" id="ARBA00023128"/>
    </source>
</evidence>
<evidence type="ECO:0000256" key="10">
    <source>
        <dbReference type="ARBA" id="ARBA00023242"/>
    </source>
</evidence>
<dbReference type="InParanoid" id="A0A6P3FHH6"/>
<keyword evidence="6 15" id="KW-0238">DNA-binding</keyword>
<feature type="domain" description="HMG box" evidence="18">
    <location>
        <begin position="155"/>
        <end position="219"/>
    </location>
</feature>
<dbReference type="PANTHER" id="PTHR48112:SF36">
    <property type="entry name" value="TRANSCRIPTION FACTOR A, MITOCHONDRIAL"/>
    <property type="match status" value="1"/>
</dbReference>
<feature type="DNA-binding region" description="HMG box" evidence="15">
    <location>
        <begin position="155"/>
        <end position="219"/>
    </location>
</feature>
<evidence type="ECO:0000256" key="3">
    <source>
        <dbReference type="ARBA" id="ARBA00022737"/>
    </source>
</evidence>
<dbReference type="OrthoDB" id="5550281at2759"/>
<keyword evidence="2" id="KW-0597">Phosphoprotein</keyword>
<reference evidence="20" key="1">
    <citation type="submission" date="2025-08" db="UniProtKB">
        <authorList>
            <consortium name="RefSeq"/>
        </authorList>
    </citation>
    <scope>IDENTIFICATION</scope>
</reference>
<dbReference type="InterPro" id="IPR036910">
    <property type="entry name" value="HMG_box_dom_sf"/>
</dbReference>
<keyword evidence="9" id="KW-0804">Transcription</keyword>
<evidence type="ECO:0000259" key="18">
    <source>
        <dbReference type="PROSITE" id="PS50118"/>
    </source>
</evidence>
<keyword evidence="3" id="KW-0677">Repeat</keyword>
<keyword evidence="7" id="KW-0496">Mitochondrion</keyword>
<dbReference type="PANTHER" id="PTHR48112">
    <property type="entry name" value="HIGH MOBILITY GROUP PROTEIN DSP1"/>
    <property type="match status" value="1"/>
</dbReference>
<feature type="chain" id="PRO_5027996412" description="Transcription factor A, mitochondrial" evidence="17">
    <location>
        <begin position="20"/>
        <end position="411"/>
    </location>
</feature>
<keyword evidence="4" id="KW-0809">Transit peptide</keyword>
<evidence type="ECO:0000313" key="20">
    <source>
        <dbReference type="RefSeq" id="XP_004645941.1"/>
    </source>
</evidence>
<dbReference type="InterPro" id="IPR009071">
    <property type="entry name" value="HMG_box_dom"/>
</dbReference>
<feature type="coiled-coil region" evidence="16">
    <location>
        <begin position="100"/>
        <end position="127"/>
    </location>
</feature>
<keyword evidence="5" id="KW-0805">Transcription regulation</keyword>
<evidence type="ECO:0000256" key="15">
    <source>
        <dbReference type="PROSITE-ProRule" id="PRU00267"/>
    </source>
</evidence>
<dbReference type="SMART" id="SM00398">
    <property type="entry name" value="HMG"/>
    <property type="match status" value="2"/>
</dbReference>
<keyword evidence="17" id="KW-0732">Signal</keyword>
<dbReference type="SUPFAM" id="SSF47095">
    <property type="entry name" value="HMG-box"/>
    <property type="match status" value="2"/>
</dbReference>
<feature type="domain" description="HMG box" evidence="18">
    <location>
        <begin position="50"/>
        <end position="118"/>
    </location>
</feature>